<name>A0A8T2JZ23_9PIPI</name>
<proteinExistence type="predicted"/>
<organism evidence="1 2">
    <name type="scientific">Hymenochirus boettgeri</name>
    <name type="common">Congo dwarf clawed frog</name>
    <dbReference type="NCBI Taxonomy" id="247094"/>
    <lineage>
        <taxon>Eukaryota</taxon>
        <taxon>Metazoa</taxon>
        <taxon>Chordata</taxon>
        <taxon>Craniata</taxon>
        <taxon>Vertebrata</taxon>
        <taxon>Euteleostomi</taxon>
        <taxon>Amphibia</taxon>
        <taxon>Batrachia</taxon>
        <taxon>Anura</taxon>
        <taxon>Pipoidea</taxon>
        <taxon>Pipidae</taxon>
        <taxon>Pipinae</taxon>
        <taxon>Hymenochirus</taxon>
    </lineage>
</organism>
<accession>A0A8T2JZ23</accession>
<evidence type="ECO:0000313" key="2">
    <source>
        <dbReference type="Proteomes" id="UP000812440"/>
    </source>
</evidence>
<sequence length="274" mass="31813">MRGWLTREVPVTSLNVDMAQSGLLLRLNNREYKNWMKAGQCLLMLKDSIQDFIASEMSVFHQQLRARISTPTTKCRCKARGKQFQPDCPVCAEWKKHILDHHSNRNGEIHWGNCDPSLWATHYWEVAKVIKCRNDLMHSSNMAVTSDWLKEFENKIQIFISEFRHVPGLKEEGNKIRQVLQSNWTVEELALDSLDGLALACDREIVSLFDLEMQLIGQMLQELYLQLEDLKGLSDEDLNCVQSVQNFLSNHEDLQTHFQPDMERLNLLIKQDGT</sequence>
<evidence type="ECO:0000313" key="1">
    <source>
        <dbReference type="EMBL" id="KAG8450515.1"/>
    </source>
</evidence>
<dbReference type="OrthoDB" id="9934809at2759"/>
<dbReference type="AlphaFoldDB" id="A0A8T2JZ23"/>
<dbReference type="Proteomes" id="UP000812440">
    <property type="component" value="Chromosome 2"/>
</dbReference>
<dbReference type="Pfam" id="PF15112">
    <property type="entry name" value="DUF4559"/>
    <property type="match status" value="1"/>
</dbReference>
<dbReference type="EMBL" id="JAACNH010000002">
    <property type="protein sequence ID" value="KAG8450515.1"/>
    <property type="molecule type" value="Genomic_DNA"/>
</dbReference>
<protein>
    <submittedName>
        <fullName evidence="1">Uncharacterized protein</fullName>
    </submittedName>
</protein>
<gene>
    <name evidence="1" type="ORF">GDO86_002969</name>
</gene>
<dbReference type="PANTHER" id="PTHR35083">
    <property type="entry name" value="RGD1565685 PROTEIN"/>
    <property type="match status" value="1"/>
</dbReference>
<reference evidence="1" key="1">
    <citation type="thesis" date="2020" institute="ProQuest LLC" country="789 East Eisenhower Parkway, Ann Arbor, MI, USA">
        <title>Comparative Genomics and Chromosome Evolution.</title>
        <authorList>
            <person name="Mudd A.B."/>
        </authorList>
    </citation>
    <scope>NUCLEOTIDE SEQUENCE</scope>
    <source>
        <strain evidence="1">Female2</strain>
        <tissue evidence="1">Blood</tissue>
    </source>
</reference>
<keyword evidence="2" id="KW-1185">Reference proteome</keyword>
<comment type="caution">
    <text evidence="1">The sequence shown here is derived from an EMBL/GenBank/DDBJ whole genome shotgun (WGS) entry which is preliminary data.</text>
</comment>
<dbReference type="InterPro" id="IPR027897">
    <property type="entry name" value="DUF4559"/>
</dbReference>
<dbReference type="PANTHER" id="PTHR35083:SF1">
    <property type="entry name" value="RGD1565685 PROTEIN"/>
    <property type="match status" value="1"/>
</dbReference>